<evidence type="ECO:0000313" key="1">
    <source>
        <dbReference type="EMBL" id="KAK7339643.1"/>
    </source>
</evidence>
<reference evidence="1 2" key="1">
    <citation type="submission" date="2024-01" db="EMBL/GenBank/DDBJ databases">
        <title>The genomes of 5 underutilized Papilionoideae crops provide insights into root nodulation and disease resistanc.</title>
        <authorList>
            <person name="Jiang F."/>
        </authorList>
    </citation>
    <scope>NUCLEOTIDE SEQUENCE [LARGE SCALE GENOMIC DNA]</scope>
    <source>
        <strain evidence="1">LVBAO_FW01</strain>
        <tissue evidence="1">Leaves</tissue>
    </source>
</reference>
<proteinExistence type="predicted"/>
<keyword evidence="2" id="KW-1185">Reference proteome</keyword>
<dbReference type="AlphaFoldDB" id="A0AAN9LSZ2"/>
<dbReference type="Proteomes" id="UP001367508">
    <property type="component" value="Unassembled WGS sequence"/>
</dbReference>
<gene>
    <name evidence="1" type="ORF">VNO77_20321</name>
</gene>
<sequence length="99" mass="11735">MWRTSARFEIMSNIFPQRRDKTKGASSNKLQLRMVMWEFQLRRTHQMTSLQQNVNLPLVDNLQPFSPLIVTMIKLKDMKILSWNIRGARNVKGKEFLLS</sequence>
<organism evidence="1 2">
    <name type="scientific">Canavalia gladiata</name>
    <name type="common">Sword bean</name>
    <name type="synonym">Dolichos gladiatus</name>
    <dbReference type="NCBI Taxonomy" id="3824"/>
    <lineage>
        <taxon>Eukaryota</taxon>
        <taxon>Viridiplantae</taxon>
        <taxon>Streptophyta</taxon>
        <taxon>Embryophyta</taxon>
        <taxon>Tracheophyta</taxon>
        <taxon>Spermatophyta</taxon>
        <taxon>Magnoliopsida</taxon>
        <taxon>eudicotyledons</taxon>
        <taxon>Gunneridae</taxon>
        <taxon>Pentapetalae</taxon>
        <taxon>rosids</taxon>
        <taxon>fabids</taxon>
        <taxon>Fabales</taxon>
        <taxon>Fabaceae</taxon>
        <taxon>Papilionoideae</taxon>
        <taxon>50 kb inversion clade</taxon>
        <taxon>NPAAA clade</taxon>
        <taxon>indigoferoid/millettioid clade</taxon>
        <taxon>Phaseoleae</taxon>
        <taxon>Canavalia</taxon>
    </lineage>
</organism>
<comment type="caution">
    <text evidence="1">The sequence shown here is derived from an EMBL/GenBank/DDBJ whole genome shotgun (WGS) entry which is preliminary data.</text>
</comment>
<protein>
    <submittedName>
        <fullName evidence="1">Uncharacterized protein</fullName>
    </submittedName>
</protein>
<dbReference type="EMBL" id="JAYMYQ010000004">
    <property type="protein sequence ID" value="KAK7339643.1"/>
    <property type="molecule type" value="Genomic_DNA"/>
</dbReference>
<evidence type="ECO:0000313" key="2">
    <source>
        <dbReference type="Proteomes" id="UP001367508"/>
    </source>
</evidence>
<name>A0AAN9LSZ2_CANGL</name>
<accession>A0AAN9LSZ2</accession>